<feature type="transmembrane region" description="Helical" evidence="2">
    <location>
        <begin position="196"/>
        <end position="216"/>
    </location>
</feature>
<protein>
    <submittedName>
        <fullName evidence="4">Peptidase</fullName>
    </submittedName>
</protein>
<accession>A0A837D4N8</accession>
<dbReference type="InterPro" id="IPR000045">
    <property type="entry name" value="Prepilin_IV_endopep_pep"/>
</dbReference>
<dbReference type="EMBL" id="JRZE01000006">
    <property type="protein sequence ID" value="KHF42723.1"/>
    <property type="molecule type" value="Genomic_DNA"/>
</dbReference>
<keyword evidence="2" id="KW-0472">Membrane</keyword>
<dbReference type="GO" id="GO:0004190">
    <property type="term" value="F:aspartic-type endopeptidase activity"/>
    <property type="evidence" value="ECO:0007669"/>
    <property type="project" value="InterPro"/>
</dbReference>
<dbReference type="Gene3D" id="1.20.120.1220">
    <property type="match status" value="1"/>
</dbReference>
<feature type="domain" description="Prepilin type IV endopeptidase peptidase" evidence="3">
    <location>
        <begin position="67"/>
        <end position="175"/>
    </location>
</feature>
<dbReference type="OMA" id="LAFWWWC"/>
<feature type="transmembrane region" description="Helical" evidence="2">
    <location>
        <begin position="161"/>
        <end position="184"/>
    </location>
</feature>
<proteinExistence type="inferred from homology"/>
<organism evidence="4 5">
    <name type="scientific">Saccharomonospora viridis</name>
    <dbReference type="NCBI Taxonomy" id="1852"/>
    <lineage>
        <taxon>Bacteria</taxon>
        <taxon>Bacillati</taxon>
        <taxon>Actinomycetota</taxon>
        <taxon>Actinomycetes</taxon>
        <taxon>Pseudonocardiales</taxon>
        <taxon>Pseudonocardiaceae</taxon>
        <taxon>Saccharomonospora</taxon>
    </lineage>
</organism>
<evidence type="ECO:0000259" key="3">
    <source>
        <dbReference type="Pfam" id="PF01478"/>
    </source>
</evidence>
<dbReference type="InterPro" id="IPR050882">
    <property type="entry name" value="Prepilin_peptidase/N-MTase"/>
</dbReference>
<feature type="transmembrane region" description="Helical" evidence="2">
    <location>
        <begin position="29"/>
        <end position="47"/>
    </location>
</feature>
<keyword evidence="2" id="KW-0812">Transmembrane</keyword>
<evidence type="ECO:0000313" key="4">
    <source>
        <dbReference type="EMBL" id="KHF42723.1"/>
    </source>
</evidence>
<sequence length="218" mass="21491">MGEGLLLICLGAVIGGVAGRALARARRAAAVPVGWCVAATGALWGMVWGLGRVGALPGWWIPVPLAATAFAVPLACADLLYHRLPDVLTLPAYALAGAAVGAAAISGPGPPLLGAALIGSGMTLAIHALVHGIAPDSLGAGDVKLSGSLGMLTAAAGWPTWMFALVLASVFTAGLAGAAALVGSRRWRRGVPHGPGLLLATCVGVMFPGELVVVGMGS</sequence>
<dbReference type="GO" id="GO:0006465">
    <property type="term" value="P:signal peptide processing"/>
    <property type="evidence" value="ECO:0007669"/>
    <property type="project" value="TreeGrafter"/>
</dbReference>
<gene>
    <name evidence="4" type="ORF">MINT15_29250</name>
</gene>
<dbReference type="OrthoDB" id="5197713at2"/>
<dbReference type="Pfam" id="PF01478">
    <property type="entry name" value="Peptidase_A24"/>
    <property type="match status" value="1"/>
</dbReference>
<evidence type="ECO:0000313" key="5">
    <source>
        <dbReference type="Proteomes" id="UP000030848"/>
    </source>
</evidence>
<feature type="transmembrane region" description="Helical" evidence="2">
    <location>
        <begin position="59"/>
        <end position="81"/>
    </location>
</feature>
<dbReference type="PANTHER" id="PTHR30487">
    <property type="entry name" value="TYPE 4 PREPILIN-LIKE PROTEINS LEADER PEPTIDE-PROCESSING ENZYME"/>
    <property type="match status" value="1"/>
</dbReference>
<evidence type="ECO:0000256" key="2">
    <source>
        <dbReference type="SAM" id="Phobius"/>
    </source>
</evidence>
<dbReference type="PANTHER" id="PTHR30487:SF0">
    <property type="entry name" value="PREPILIN LEADER PEPTIDASE_N-METHYLTRANSFERASE-RELATED"/>
    <property type="match status" value="1"/>
</dbReference>
<name>A0A837D4N8_9PSEU</name>
<dbReference type="Proteomes" id="UP000030848">
    <property type="component" value="Unassembled WGS sequence"/>
</dbReference>
<comment type="caution">
    <text evidence="4">The sequence shown here is derived from an EMBL/GenBank/DDBJ whole genome shotgun (WGS) entry which is preliminary data.</text>
</comment>
<dbReference type="GO" id="GO:0005886">
    <property type="term" value="C:plasma membrane"/>
    <property type="evidence" value="ECO:0007669"/>
    <property type="project" value="TreeGrafter"/>
</dbReference>
<comment type="similarity">
    <text evidence="1">Belongs to the peptidase A24 family.</text>
</comment>
<reference evidence="4 5" key="1">
    <citation type="submission" date="2014-10" db="EMBL/GenBank/DDBJ databases">
        <title>Genome sequence of Micropolyspora internatus JCM3315.</title>
        <authorList>
            <person name="Shin S.-K."/>
            <person name="Yi H."/>
        </authorList>
    </citation>
    <scope>NUCLEOTIDE SEQUENCE [LARGE SCALE GENOMIC DNA]</scope>
    <source>
        <strain evidence="4 5">JCM 3315</strain>
    </source>
</reference>
<keyword evidence="2" id="KW-1133">Transmembrane helix</keyword>
<dbReference type="AlphaFoldDB" id="A0A837D4N8"/>
<evidence type="ECO:0000256" key="1">
    <source>
        <dbReference type="ARBA" id="ARBA00005801"/>
    </source>
</evidence>
<dbReference type="RefSeq" id="WP_015785893.1">
    <property type="nucleotide sequence ID" value="NZ_CALJZO010000052.1"/>
</dbReference>
<feature type="transmembrane region" description="Helical" evidence="2">
    <location>
        <begin position="87"/>
        <end position="105"/>
    </location>
</feature>